<keyword evidence="3" id="KW-1185">Reference proteome</keyword>
<dbReference type="Proteomes" id="UP001066276">
    <property type="component" value="Chromosome 8"/>
</dbReference>
<name>A0AAV7NM49_PLEWA</name>
<evidence type="ECO:0000313" key="2">
    <source>
        <dbReference type="EMBL" id="KAJ1114238.1"/>
    </source>
</evidence>
<organism evidence="2 3">
    <name type="scientific">Pleurodeles waltl</name>
    <name type="common">Iberian ribbed newt</name>
    <dbReference type="NCBI Taxonomy" id="8319"/>
    <lineage>
        <taxon>Eukaryota</taxon>
        <taxon>Metazoa</taxon>
        <taxon>Chordata</taxon>
        <taxon>Craniata</taxon>
        <taxon>Vertebrata</taxon>
        <taxon>Euteleostomi</taxon>
        <taxon>Amphibia</taxon>
        <taxon>Batrachia</taxon>
        <taxon>Caudata</taxon>
        <taxon>Salamandroidea</taxon>
        <taxon>Salamandridae</taxon>
        <taxon>Pleurodelinae</taxon>
        <taxon>Pleurodeles</taxon>
    </lineage>
</organism>
<comment type="caution">
    <text evidence="2">The sequence shown here is derived from an EMBL/GenBank/DDBJ whole genome shotgun (WGS) entry which is preliminary data.</text>
</comment>
<sequence>MSTQAQVTRAKPSAEGARVRAARRLGNGVARERRRPLSELRTGTALSGSCCPLGVLGNPHGSAPNARRRRLSLADSHERRSREVLVQSSILHAKLLVQALHQ</sequence>
<evidence type="ECO:0000313" key="3">
    <source>
        <dbReference type="Proteomes" id="UP001066276"/>
    </source>
</evidence>
<evidence type="ECO:0000256" key="1">
    <source>
        <dbReference type="SAM" id="MobiDB-lite"/>
    </source>
</evidence>
<gene>
    <name evidence="2" type="ORF">NDU88_002477</name>
</gene>
<dbReference type="EMBL" id="JANPWB010000012">
    <property type="protein sequence ID" value="KAJ1114238.1"/>
    <property type="molecule type" value="Genomic_DNA"/>
</dbReference>
<reference evidence="2" key="1">
    <citation type="journal article" date="2022" name="bioRxiv">
        <title>Sequencing and chromosome-scale assembly of the giantPleurodeles waltlgenome.</title>
        <authorList>
            <person name="Brown T."/>
            <person name="Elewa A."/>
            <person name="Iarovenko S."/>
            <person name="Subramanian E."/>
            <person name="Araus A.J."/>
            <person name="Petzold A."/>
            <person name="Susuki M."/>
            <person name="Suzuki K.-i.T."/>
            <person name="Hayashi T."/>
            <person name="Toyoda A."/>
            <person name="Oliveira C."/>
            <person name="Osipova E."/>
            <person name="Leigh N.D."/>
            <person name="Simon A."/>
            <person name="Yun M.H."/>
        </authorList>
    </citation>
    <scope>NUCLEOTIDE SEQUENCE</scope>
    <source>
        <strain evidence="2">20211129_DDA</strain>
        <tissue evidence="2">Liver</tissue>
    </source>
</reference>
<dbReference type="AlphaFoldDB" id="A0AAV7NM49"/>
<protein>
    <submittedName>
        <fullName evidence="2">Uncharacterized protein</fullName>
    </submittedName>
</protein>
<proteinExistence type="predicted"/>
<accession>A0AAV7NM49</accession>
<feature type="region of interest" description="Disordered" evidence="1">
    <location>
        <begin position="1"/>
        <end position="20"/>
    </location>
</feature>